<organism evidence="2 3">
    <name type="scientific">Pelotomaculum propionicicum</name>
    <dbReference type="NCBI Taxonomy" id="258475"/>
    <lineage>
        <taxon>Bacteria</taxon>
        <taxon>Bacillati</taxon>
        <taxon>Bacillota</taxon>
        <taxon>Clostridia</taxon>
        <taxon>Eubacteriales</taxon>
        <taxon>Desulfotomaculaceae</taxon>
        <taxon>Pelotomaculum</taxon>
    </lineage>
</organism>
<accession>A0A4Y7RJD2</accession>
<dbReference type="Proteomes" id="UP000297597">
    <property type="component" value="Unassembled WGS sequence"/>
</dbReference>
<proteinExistence type="predicted"/>
<evidence type="ECO:0000256" key="1">
    <source>
        <dbReference type="SAM" id="Phobius"/>
    </source>
</evidence>
<evidence type="ECO:0000313" key="2">
    <source>
        <dbReference type="EMBL" id="TEB08921.1"/>
    </source>
</evidence>
<dbReference type="AlphaFoldDB" id="A0A4Y7RJD2"/>
<keyword evidence="1" id="KW-0472">Membrane</keyword>
<sequence>MEVIRNLVQNLIVIIILAMFLEMLLPAGEMRKYVKMVMGLLIIIAVVQAVGDLARWDYQADLPSLAQKADEKTAAGILEAGKKISSEQRQKAVEQYREGLANQIMALTRTARDTTVLGVEVNVQSKESEPDFGRIDKVVLYVAREPGTAEEKKSVSAGEVAPVVVRVAGRNNPKEDKAGGAGPPKEITDALIGSVASFYNLSPEQVKVMYR</sequence>
<dbReference type="NCBIfam" id="TIGR02896">
    <property type="entry name" value="spore_III_AF"/>
    <property type="match status" value="1"/>
</dbReference>
<feature type="transmembrane region" description="Helical" evidence="1">
    <location>
        <begin position="7"/>
        <end position="27"/>
    </location>
</feature>
<evidence type="ECO:0008006" key="4">
    <source>
        <dbReference type="Google" id="ProtNLM"/>
    </source>
</evidence>
<comment type="caution">
    <text evidence="2">The sequence shown here is derived from an EMBL/GenBank/DDBJ whole genome shotgun (WGS) entry which is preliminary data.</text>
</comment>
<keyword evidence="1" id="KW-0812">Transmembrane</keyword>
<dbReference type="Pfam" id="PF09581">
    <property type="entry name" value="Spore_III_AF"/>
    <property type="match status" value="1"/>
</dbReference>
<dbReference type="OrthoDB" id="1681124at2"/>
<dbReference type="InterPro" id="IPR014245">
    <property type="entry name" value="Spore_III_AF"/>
</dbReference>
<gene>
    <name evidence="2" type="ORF">Pmgp_03533</name>
</gene>
<dbReference type="RefSeq" id="WP_134215768.1">
    <property type="nucleotide sequence ID" value="NZ_QFFZ01000069.1"/>
</dbReference>
<reference evidence="2 3" key="1">
    <citation type="journal article" date="2018" name="Environ. Microbiol.">
        <title>Novel energy conservation strategies and behaviour of Pelotomaculum schinkii driving syntrophic propionate catabolism.</title>
        <authorList>
            <person name="Hidalgo-Ahumada C.A.P."/>
            <person name="Nobu M.K."/>
            <person name="Narihiro T."/>
            <person name="Tamaki H."/>
            <person name="Liu W.T."/>
            <person name="Kamagata Y."/>
            <person name="Stams A.J.M."/>
            <person name="Imachi H."/>
            <person name="Sousa D.Z."/>
        </authorList>
    </citation>
    <scope>NUCLEOTIDE SEQUENCE [LARGE SCALE GENOMIC DNA]</scope>
    <source>
        <strain evidence="2 3">MGP</strain>
    </source>
</reference>
<evidence type="ECO:0000313" key="3">
    <source>
        <dbReference type="Proteomes" id="UP000297597"/>
    </source>
</evidence>
<keyword evidence="3" id="KW-1185">Reference proteome</keyword>
<keyword evidence="1" id="KW-1133">Transmembrane helix</keyword>
<protein>
    <recommendedName>
        <fullName evidence="4">Stage III sporulation protein AF</fullName>
    </recommendedName>
</protein>
<dbReference type="EMBL" id="QFFZ01000069">
    <property type="protein sequence ID" value="TEB08921.1"/>
    <property type="molecule type" value="Genomic_DNA"/>
</dbReference>
<name>A0A4Y7RJD2_9FIRM</name>